<dbReference type="Pfam" id="PF13614">
    <property type="entry name" value="AAA_31"/>
    <property type="match status" value="1"/>
</dbReference>
<dbReference type="EMBL" id="CP010536">
    <property type="protein sequence ID" value="AJG18260.1"/>
    <property type="molecule type" value="Genomic_DNA"/>
</dbReference>
<dbReference type="Proteomes" id="UP000031843">
    <property type="component" value="Chromosome main"/>
</dbReference>
<dbReference type="PROSITE" id="PS50110">
    <property type="entry name" value="RESPONSE_REGULATORY"/>
    <property type="match status" value="1"/>
</dbReference>
<dbReference type="InterPro" id="IPR025669">
    <property type="entry name" value="AAA_dom"/>
</dbReference>
<dbReference type="InterPro" id="IPR001789">
    <property type="entry name" value="Sig_transdc_resp-reg_receiver"/>
</dbReference>
<dbReference type="InterPro" id="IPR011006">
    <property type="entry name" value="CheY-like_superfamily"/>
</dbReference>
<dbReference type="GO" id="GO:0000160">
    <property type="term" value="P:phosphorelay signal transduction system"/>
    <property type="evidence" value="ECO:0007669"/>
    <property type="project" value="InterPro"/>
</dbReference>
<reference evidence="3 4" key="1">
    <citation type="journal article" date="2015" name="Genome Announc.">
        <title>Complete Genome Sequence of Cupriavidus basilensis 4G11, Isolated from the Oak Ridge Field Research Center Site.</title>
        <authorList>
            <person name="Ray J."/>
            <person name="Waters R.J."/>
            <person name="Skerker J.M."/>
            <person name="Kuehl J.V."/>
            <person name="Price M.N."/>
            <person name="Huang J."/>
            <person name="Chakraborty R."/>
            <person name="Arkin A.P."/>
            <person name="Deutschbauer A."/>
        </authorList>
    </citation>
    <scope>NUCLEOTIDE SEQUENCE [LARGE SCALE GENOMIC DNA]</scope>
    <source>
        <strain evidence="3">4G11</strain>
    </source>
</reference>
<name>A0A0C4Y5J6_9BURK</name>
<dbReference type="SUPFAM" id="SSF52172">
    <property type="entry name" value="CheY-like"/>
    <property type="match status" value="1"/>
</dbReference>
<organism evidence="3 4">
    <name type="scientific">Cupriavidus basilensis</name>
    <dbReference type="NCBI Taxonomy" id="68895"/>
    <lineage>
        <taxon>Bacteria</taxon>
        <taxon>Pseudomonadati</taxon>
        <taxon>Pseudomonadota</taxon>
        <taxon>Betaproteobacteria</taxon>
        <taxon>Burkholderiales</taxon>
        <taxon>Burkholderiaceae</taxon>
        <taxon>Cupriavidus</taxon>
    </lineage>
</organism>
<dbReference type="AlphaFoldDB" id="A0A0C4Y5J6"/>
<dbReference type="InterPro" id="IPR050625">
    <property type="entry name" value="ParA/MinD_ATPase"/>
</dbReference>
<dbReference type="PANTHER" id="PTHR43384:SF13">
    <property type="entry name" value="SLR0110 PROTEIN"/>
    <property type="match status" value="1"/>
</dbReference>
<evidence type="ECO:0000313" key="4">
    <source>
        <dbReference type="Proteomes" id="UP000031843"/>
    </source>
</evidence>
<evidence type="ECO:0000256" key="1">
    <source>
        <dbReference type="PROSITE-ProRule" id="PRU00169"/>
    </source>
</evidence>
<protein>
    <submittedName>
        <fullName evidence="3">Type II/IV secretion system ATPase TadZ/CpaE, associated with Flp pilus assembly</fullName>
    </submittedName>
</protein>
<comment type="caution">
    <text evidence="1">Lacks conserved residue(s) required for the propagation of feature annotation.</text>
</comment>
<dbReference type="KEGG" id="cbw:RR42_m0848"/>
<dbReference type="InterPro" id="IPR027417">
    <property type="entry name" value="P-loop_NTPase"/>
</dbReference>
<dbReference type="STRING" id="68895.RR42_m0848"/>
<keyword evidence="4" id="KW-1185">Reference proteome</keyword>
<dbReference type="Gene3D" id="3.40.50.2300">
    <property type="match status" value="1"/>
</dbReference>
<evidence type="ECO:0000313" key="3">
    <source>
        <dbReference type="EMBL" id="AJG18260.1"/>
    </source>
</evidence>
<dbReference type="Gene3D" id="3.40.50.300">
    <property type="entry name" value="P-loop containing nucleotide triphosphate hydrolases"/>
    <property type="match status" value="1"/>
</dbReference>
<proteinExistence type="predicted"/>
<sequence>MLKILIASEDAQKLDEISRLSAGSGNFQTMSLLEGPARFPFHGSQMQLADLLIIEQAVVGASQMHSIEALRQQHPELPCILVTPAPSSDCLIKAMRAGVRDVLSWPLDRTQLAEALRRVEASHVPRNREMAQVISFISCKGGAGTSFLASNLGYALGAQLGKRVLVIDLNRQFGDLTYLVSDKPPPSTLPEICSQIERMDAAFLDACLTHVDSNFDILAGATDPIKASQIQKEKLEWILSVVQPVYDFVIVDIGQALDPLSIGLLDRSDRICVVVEPTIAFARPGRRLLDILRALHYSADKVHILLNREGCRNALARSALSDVFGMKILHALPDDSSAVDEAISHGEPVAKSHKRSAIAKAILALGTQFVAATGAERRTQQDSVSPLRKLMLRTRAT</sequence>
<dbReference type="GO" id="GO:0005829">
    <property type="term" value="C:cytosol"/>
    <property type="evidence" value="ECO:0007669"/>
    <property type="project" value="TreeGrafter"/>
</dbReference>
<dbReference type="GO" id="GO:0051782">
    <property type="term" value="P:negative regulation of cell division"/>
    <property type="evidence" value="ECO:0007669"/>
    <property type="project" value="TreeGrafter"/>
</dbReference>
<dbReference type="OrthoDB" id="9768734at2"/>
<dbReference type="GO" id="GO:0005524">
    <property type="term" value="F:ATP binding"/>
    <property type="evidence" value="ECO:0007669"/>
    <property type="project" value="TreeGrafter"/>
</dbReference>
<dbReference type="PANTHER" id="PTHR43384">
    <property type="entry name" value="SEPTUM SITE-DETERMINING PROTEIN MIND HOMOLOG, CHLOROPLASTIC-RELATED"/>
    <property type="match status" value="1"/>
</dbReference>
<dbReference type="RefSeq" id="WP_043344368.1">
    <property type="nucleotide sequence ID" value="NZ_CP010536.1"/>
</dbReference>
<gene>
    <name evidence="3" type="ORF">RR42_m0848</name>
</gene>
<accession>A0A0C4Y5J6</accession>
<feature type="domain" description="Response regulatory" evidence="2">
    <location>
        <begin position="3"/>
        <end position="120"/>
    </location>
</feature>
<dbReference type="SUPFAM" id="SSF52540">
    <property type="entry name" value="P-loop containing nucleoside triphosphate hydrolases"/>
    <property type="match status" value="1"/>
</dbReference>
<dbReference type="GO" id="GO:0009898">
    <property type="term" value="C:cytoplasmic side of plasma membrane"/>
    <property type="evidence" value="ECO:0007669"/>
    <property type="project" value="TreeGrafter"/>
</dbReference>
<evidence type="ECO:0000259" key="2">
    <source>
        <dbReference type="PROSITE" id="PS50110"/>
    </source>
</evidence>
<dbReference type="GO" id="GO:0016887">
    <property type="term" value="F:ATP hydrolysis activity"/>
    <property type="evidence" value="ECO:0007669"/>
    <property type="project" value="TreeGrafter"/>
</dbReference>